<keyword evidence="4" id="KW-1185">Reference proteome</keyword>
<dbReference type="Pfam" id="PF01266">
    <property type="entry name" value="DAO"/>
    <property type="match status" value="1"/>
</dbReference>
<reference evidence="3 4" key="1">
    <citation type="submission" date="2018-12" db="EMBL/GenBank/DDBJ databases">
        <authorList>
            <person name="Kim S.-J."/>
            <person name="Jung G.-Y."/>
        </authorList>
    </citation>
    <scope>NUCLEOTIDE SEQUENCE [LARGE SCALE GENOMIC DNA]</scope>
    <source>
        <strain evidence="3 4">03SU3-P</strain>
    </source>
</reference>
<evidence type="ECO:0000313" key="3">
    <source>
        <dbReference type="EMBL" id="RRQ52890.1"/>
    </source>
</evidence>
<organism evidence="3 4">
    <name type="scientific">Sphingorhabdus wooponensis</name>
    <dbReference type="NCBI Taxonomy" id="940136"/>
    <lineage>
        <taxon>Bacteria</taxon>
        <taxon>Pseudomonadati</taxon>
        <taxon>Pseudomonadota</taxon>
        <taxon>Alphaproteobacteria</taxon>
        <taxon>Sphingomonadales</taxon>
        <taxon>Sphingomonadaceae</taxon>
        <taxon>Sphingorhabdus</taxon>
    </lineage>
</organism>
<dbReference type="Gene3D" id="3.50.50.60">
    <property type="entry name" value="FAD/NAD(P)-binding domain"/>
    <property type="match status" value="1"/>
</dbReference>
<dbReference type="GO" id="GO:0016491">
    <property type="term" value="F:oxidoreductase activity"/>
    <property type="evidence" value="ECO:0007669"/>
    <property type="project" value="UniProtKB-KW"/>
</dbReference>
<sequence length="423" mass="45432">MRRDPLANSFYVATAHAWETQASLVSAEGCDVAIIGGGFTGLSAALACAEKGLSVILVEANSIGFGASGRNGGQLIPGLRWSMREIDAEFGRERAQAIFDLAYGAVDRVNKRIAEHHIACDAKVGHLEAAYKPAHFDAMQRDAAFLAKHFVWEAQIVQPEDIRRHINGGGYHGGIYDAKGGHFHPLNYALGLAKAAQKAGVRIYENSAAQTPVDAGTHVEIRAGAGTVVAKHVVIAADTWTGGIAPELRSYTVPIMNYNIATAPLPNADQLLPSDAAVADSRFVLNYFRLSADKRLIFGGGEKYVQQPPADIAAFVRKHMVQVFPSLADVPIDHAWGGAVGVTMNRLPHMGRTGSIFYAHGFSGHGALVTTLAGELMAEAVMGTMSRFDVFADFPHSRFPGGKWLARPLATIGLLYYAMRDRL</sequence>
<protein>
    <submittedName>
        <fullName evidence="3">FAD-binding oxidoreductase</fullName>
    </submittedName>
</protein>
<name>A0A3R8QAR7_9SPHN</name>
<dbReference type="GO" id="GO:0005737">
    <property type="term" value="C:cytoplasm"/>
    <property type="evidence" value="ECO:0007669"/>
    <property type="project" value="TreeGrafter"/>
</dbReference>
<dbReference type="SUPFAM" id="SSF51905">
    <property type="entry name" value="FAD/NAD(P)-binding domain"/>
    <property type="match status" value="1"/>
</dbReference>
<dbReference type="InterPro" id="IPR006076">
    <property type="entry name" value="FAD-dep_OxRdtase"/>
</dbReference>
<evidence type="ECO:0000259" key="2">
    <source>
        <dbReference type="Pfam" id="PF01266"/>
    </source>
</evidence>
<proteinExistence type="predicted"/>
<comment type="caution">
    <text evidence="3">The sequence shown here is derived from an EMBL/GenBank/DDBJ whole genome shotgun (WGS) entry which is preliminary data.</text>
</comment>
<accession>A0A3R8QAR7</accession>
<dbReference type="AlphaFoldDB" id="A0A3R8QAR7"/>
<gene>
    <name evidence="3" type="ORF">D7D48_05885</name>
</gene>
<keyword evidence="1" id="KW-0560">Oxidoreductase</keyword>
<dbReference type="Gene3D" id="3.30.9.10">
    <property type="entry name" value="D-Amino Acid Oxidase, subunit A, domain 2"/>
    <property type="match status" value="1"/>
</dbReference>
<evidence type="ECO:0000313" key="4">
    <source>
        <dbReference type="Proteomes" id="UP000268553"/>
    </source>
</evidence>
<dbReference type="Proteomes" id="UP000268553">
    <property type="component" value="Unassembled WGS sequence"/>
</dbReference>
<dbReference type="PANTHER" id="PTHR13847">
    <property type="entry name" value="SARCOSINE DEHYDROGENASE-RELATED"/>
    <property type="match status" value="1"/>
</dbReference>
<dbReference type="PANTHER" id="PTHR13847:SF281">
    <property type="entry name" value="FAD DEPENDENT OXIDOREDUCTASE DOMAIN-CONTAINING PROTEIN"/>
    <property type="match status" value="1"/>
</dbReference>
<feature type="domain" description="FAD dependent oxidoreductase" evidence="2">
    <location>
        <begin position="31"/>
        <end position="379"/>
    </location>
</feature>
<evidence type="ECO:0000256" key="1">
    <source>
        <dbReference type="ARBA" id="ARBA00023002"/>
    </source>
</evidence>
<dbReference type="EMBL" id="RWJI01000001">
    <property type="protein sequence ID" value="RRQ52890.1"/>
    <property type="molecule type" value="Genomic_DNA"/>
</dbReference>
<dbReference type="InterPro" id="IPR036188">
    <property type="entry name" value="FAD/NAD-bd_sf"/>
</dbReference>
<dbReference type="OrthoDB" id="9806601at2"/>
<dbReference type="RefSeq" id="WP_125230397.1">
    <property type="nucleotide sequence ID" value="NZ_RWJI01000001.1"/>
</dbReference>